<comment type="subcellular location">
    <subcellularLocation>
        <location evidence="10">Cell membrane</location>
        <topology evidence="10">Peripheral membrane protein</topology>
        <orientation evidence="10">Cytoplasmic side</orientation>
    </subcellularLocation>
</comment>
<comment type="function">
    <text evidence="10">Cell wall formation. Catalyzes the transfer of a GlcNAc subunit on undecaprenyl-pyrophosphoryl-MurNAc-pentapeptide (lipid intermediate I) to form undecaprenyl-pyrophosphoryl-MurNAc-(pentapeptide)GlcNAc (lipid intermediate II).</text>
</comment>
<comment type="catalytic activity">
    <reaction evidence="10">
        <text>di-trans,octa-cis-undecaprenyl diphospho-N-acetyl-alpha-D-muramoyl-L-alanyl-D-glutamyl-meso-2,6-diaminopimeloyl-D-alanyl-D-alanine + UDP-N-acetyl-alpha-D-glucosamine = di-trans,octa-cis-undecaprenyl diphospho-[N-acetyl-alpha-D-glucosaminyl-(1-&gt;4)]-N-acetyl-alpha-D-muramoyl-L-alanyl-D-glutamyl-meso-2,6-diaminopimeloyl-D-alanyl-D-alanine + UDP + H(+)</text>
        <dbReference type="Rhea" id="RHEA:31227"/>
        <dbReference type="ChEBI" id="CHEBI:15378"/>
        <dbReference type="ChEBI" id="CHEBI:57705"/>
        <dbReference type="ChEBI" id="CHEBI:58223"/>
        <dbReference type="ChEBI" id="CHEBI:61387"/>
        <dbReference type="ChEBI" id="CHEBI:61388"/>
        <dbReference type="EC" id="2.4.1.227"/>
    </reaction>
</comment>
<evidence type="ECO:0000313" key="14">
    <source>
        <dbReference type="Proteomes" id="UP000193711"/>
    </source>
</evidence>
<comment type="caution">
    <text evidence="10">Lacks conserved residue(s) required for the propagation of feature annotation.</text>
</comment>
<evidence type="ECO:0000313" key="13">
    <source>
        <dbReference type="EMBL" id="SMH39986.1"/>
    </source>
</evidence>
<gene>
    <name evidence="10" type="primary">murG</name>
    <name evidence="13" type="ORF">SAMN06295885_1723</name>
</gene>
<feature type="binding site" evidence="10">
    <location>
        <position position="162"/>
    </location>
    <ligand>
        <name>UDP-N-acetyl-alpha-D-glucosamine</name>
        <dbReference type="ChEBI" id="CHEBI:57705"/>
    </ligand>
</feature>
<feature type="binding site" evidence="10">
    <location>
        <position position="125"/>
    </location>
    <ligand>
        <name>UDP-N-acetyl-alpha-D-glucosamine</name>
        <dbReference type="ChEBI" id="CHEBI:57705"/>
    </ligand>
</feature>
<dbReference type="GO" id="GO:0071555">
    <property type="term" value="P:cell wall organization"/>
    <property type="evidence" value="ECO:0007669"/>
    <property type="project" value="UniProtKB-KW"/>
</dbReference>
<protein>
    <recommendedName>
        <fullName evidence="10">UDP-N-acetylglucosamine--N-acetylmuramyl-(pentapeptide) pyrophosphoryl-undecaprenol N-acetylglucosamine transferase</fullName>
        <ecNumber evidence="10">2.4.1.227</ecNumber>
    </recommendedName>
    <alternativeName>
        <fullName evidence="10">Undecaprenyl-PP-MurNAc-pentapeptide-UDPGlcNAc GlcNAc transferase</fullName>
    </alternativeName>
</protein>
<dbReference type="PANTHER" id="PTHR21015">
    <property type="entry name" value="UDP-N-ACETYLGLUCOSAMINE--N-ACETYLMURAMYL-(PENTAPEPTIDE) PYROPHOSPHORYL-UNDECAPRENOL N-ACETYLGLUCOSAMINE TRANSFERASE 1"/>
    <property type="match status" value="1"/>
</dbReference>
<dbReference type="EC" id="2.4.1.227" evidence="10"/>
<dbReference type="Gene3D" id="3.40.50.2000">
    <property type="entry name" value="Glycogen Phosphorylase B"/>
    <property type="match status" value="2"/>
</dbReference>
<dbReference type="UniPathway" id="UPA00219"/>
<dbReference type="InterPro" id="IPR006009">
    <property type="entry name" value="GlcNAc_MurG"/>
</dbReference>
<evidence type="ECO:0000256" key="1">
    <source>
        <dbReference type="ARBA" id="ARBA00022475"/>
    </source>
</evidence>
<feature type="binding site" evidence="10">
    <location>
        <position position="196"/>
    </location>
    <ligand>
        <name>UDP-N-acetyl-alpha-D-glucosamine</name>
        <dbReference type="ChEBI" id="CHEBI:57705"/>
    </ligand>
</feature>
<keyword evidence="5 10" id="KW-0133">Cell shape</keyword>
<comment type="pathway">
    <text evidence="10">Cell wall biogenesis; peptidoglycan biosynthesis.</text>
</comment>
<keyword evidence="7 10" id="KW-0472">Membrane</keyword>
<dbReference type="GO" id="GO:0005975">
    <property type="term" value="P:carbohydrate metabolic process"/>
    <property type="evidence" value="ECO:0007669"/>
    <property type="project" value="InterPro"/>
</dbReference>
<dbReference type="SUPFAM" id="SSF53756">
    <property type="entry name" value="UDP-Glycosyltransferase/glycogen phosphorylase"/>
    <property type="match status" value="1"/>
</dbReference>
<evidence type="ECO:0000259" key="12">
    <source>
        <dbReference type="Pfam" id="PF04101"/>
    </source>
</evidence>
<keyword evidence="3 10" id="KW-0328">Glycosyltransferase</keyword>
<dbReference type="InterPro" id="IPR007235">
    <property type="entry name" value="Glyco_trans_28_C"/>
</dbReference>
<dbReference type="GO" id="GO:0009252">
    <property type="term" value="P:peptidoglycan biosynthetic process"/>
    <property type="evidence" value="ECO:0007669"/>
    <property type="project" value="UniProtKB-UniRule"/>
</dbReference>
<evidence type="ECO:0000256" key="5">
    <source>
        <dbReference type="ARBA" id="ARBA00022960"/>
    </source>
</evidence>
<keyword evidence="9 10" id="KW-0961">Cell wall biogenesis/degradation</keyword>
<dbReference type="Pfam" id="PF03033">
    <property type="entry name" value="Glyco_transf_28"/>
    <property type="match status" value="1"/>
</dbReference>
<evidence type="ECO:0000256" key="4">
    <source>
        <dbReference type="ARBA" id="ARBA00022679"/>
    </source>
</evidence>
<proteinExistence type="inferred from homology"/>
<dbReference type="HAMAP" id="MF_00033">
    <property type="entry name" value="MurG"/>
    <property type="match status" value="1"/>
</dbReference>
<organism evidence="13 14">
    <name type="scientific">Rathayibacter oskolensis</name>
    <dbReference type="NCBI Taxonomy" id="1891671"/>
    <lineage>
        <taxon>Bacteria</taxon>
        <taxon>Bacillati</taxon>
        <taxon>Actinomycetota</taxon>
        <taxon>Actinomycetes</taxon>
        <taxon>Micrococcales</taxon>
        <taxon>Microbacteriaceae</taxon>
        <taxon>Rathayibacter</taxon>
    </lineage>
</organism>
<sequence>MTRFLLAGGGTAGHVNPLLATADEIRSRRADDEVLVLGTAEGLEARLVPLRGYELSVIPRLPFPRRPNAAALRFPSAFRATVDGIVATIRDRGIEAVVGFGGYAAAPAYLAARRARIPFVVHEANARPGLANRLGARTTPWVGVAFDGTPLRHARTVGMPLRREIARLDRAAVREEAVRALGLDPSRPTLLVTGGSLGARRINATVHAAVADIVATGFQVLHITGDRAEITDPGVEGYHLLSYCDRMDLALSAADVAVSRAGAATVSELSALGLPAVYVPYPVGNGEQRFNARGVVEAGGALLVDDAAFVPEWVRNSLVPLLEDTPRREEMGRRAASVGVRDGSERLVDLIELALRSPR</sequence>
<keyword evidence="4 10" id="KW-0808">Transferase</keyword>
<feature type="domain" description="Glycosyltransferase family 28 N-terminal" evidence="11">
    <location>
        <begin position="4"/>
        <end position="138"/>
    </location>
</feature>
<reference evidence="14" key="1">
    <citation type="submission" date="2017-04" db="EMBL/GenBank/DDBJ databases">
        <authorList>
            <person name="Varghese N."/>
            <person name="Submissions S."/>
        </authorList>
    </citation>
    <scope>NUCLEOTIDE SEQUENCE [LARGE SCALE GENOMIC DNA]</scope>
    <source>
        <strain evidence="14">VKM Ac-2121</strain>
    </source>
</reference>
<dbReference type="Proteomes" id="UP000193711">
    <property type="component" value="Unassembled WGS sequence"/>
</dbReference>
<keyword evidence="14" id="KW-1185">Reference proteome</keyword>
<feature type="domain" description="Glycosyl transferase family 28 C-terminal" evidence="12">
    <location>
        <begin position="189"/>
        <end position="347"/>
    </location>
</feature>
<evidence type="ECO:0000259" key="11">
    <source>
        <dbReference type="Pfam" id="PF03033"/>
    </source>
</evidence>
<keyword evidence="1 10" id="KW-1003">Cell membrane</keyword>
<dbReference type="AlphaFoldDB" id="A0A1X7NS27"/>
<keyword evidence="6 10" id="KW-0573">Peptidoglycan synthesis</keyword>
<dbReference type="RefSeq" id="WP_085476060.1">
    <property type="nucleotide sequence ID" value="NZ_FXBM01000001.1"/>
</dbReference>
<dbReference type="GO" id="GO:0050511">
    <property type="term" value="F:undecaprenyldiphospho-muramoylpentapeptide beta-N-acetylglucosaminyltransferase activity"/>
    <property type="evidence" value="ECO:0007669"/>
    <property type="project" value="UniProtKB-UniRule"/>
</dbReference>
<evidence type="ECO:0000256" key="9">
    <source>
        <dbReference type="ARBA" id="ARBA00023316"/>
    </source>
</evidence>
<evidence type="ECO:0000256" key="7">
    <source>
        <dbReference type="ARBA" id="ARBA00023136"/>
    </source>
</evidence>
<dbReference type="EMBL" id="FXBM01000001">
    <property type="protein sequence ID" value="SMH39986.1"/>
    <property type="molecule type" value="Genomic_DNA"/>
</dbReference>
<dbReference type="STRING" id="1891671.SAMN06295885_1723"/>
<comment type="similarity">
    <text evidence="10">Belongs to the glycosyltransferase 28 family. MurG subfamily.</text>
</comment>
<evidence type="ECO:0000256" key="2">
    <source>
        <dbReference type="ARBA" id="ARBA00022618"/>
    </source>
</evidence>
<dbReference type="GO" id="GO:0051991">
    <property type="term" value="F:UDP-N-acetyl-D-glucosamine:N-acetylmuramoyl-L-alanyl-D-glutamyl-meso-2,6-diaminopimelyl-D-alanyl-D-alanine-diphosphoundecaprenol 4-beta-N-acetylglucosaminlytransferase activity"/>
    <property type="evidence" value="ECO:0007669"/>
    <property type="project" value="RHEA"/>
</dbReference>
<dbReference type="PANTHER" id="PTHR21015:SF22">
    <property type="entry name" value="GLYCOSYLTRANSFERASE"/>
    <property type="match status" value="1"/>
</dbReference>
<feature type="binding site" evidence="10">
    <location>
        <position position="288"/>
    </location>
    <ligand>
        <name>UDP-N-acetyl-alpha-D-glucosamine</name>
        <dbReference type="ChEBI" id="CHEBI:57705"/>
    </ligand>
</feature>
<dbReference type="GO" id="GO:0005886">
    <property type="term" value="C:plasma membrane"/>
    <property type="evidence" value="ECO:0007669"/>
    <property type="project" value="UniProtKB-SubCell"/>
</dbReference>
<accession>A0A1X7NS27</accession>
<dbReference type="GO" id="GO:0008360">
    <property type="term" value="P:regulation of cell shape"/>
    <property type="evidence" value="ECO:0007669"/>
    <property type="project" value="UniProtKB-KW"/>
</dbReference>
<dbReference type="InterPro" id="IPR004276">
    <property type="entry name" value="GlycoTrans_28_N"/>
</dbReference>
<evidence type="ECO:0000256" key="8">
    <source>
        <dbReference type="ARBA" id="ARBA00023306"/>
    </source>
</evidence>
<evidence type="ECO:0000256" key="10">
    <source>
        <dbReference type="HAMAP-Rule" id="MF_00033"/>
    </source>
</evidence>
<evidence type="ECO:0000256" key="6">
    <source>
        <dbReference type="ARBA" id="ARBA00022984"/>
    </source>
</evidence>
<dbReference type="Pfam" id="PF04101">
    <property type="entry name" value="Glyco_tran_28_C"/>
    <property type="match status" value="1"/>
</dbReference>
<evidence type="ECO:0000256" key="3">
    <source>
        <dbReference type="ARBA" id="ARBA00022676"/>
    </source>
</evidence>
<dbReference type="GO" id="GO:0051301">
    <property type="term" value="P:cell division"/>
    <property type="evidence" value="ECO:0007669"/>
    <property type="project" value="UniProtKB-KW"/>
</dbReference>
<keyword evidence="2 10" id="KW-0132">Cell division</keyword>
<feature type="binding site" evidence="10">
    <location>
        <begin position="11"/>
        <end position="13"/>
    </location>
    <ligand>
        <name>UDP-N-acetyl-alpha-D-glucosamine</name>
        <dbReference type="ChEBI" id="CHEBI:57705"/>
    </ligand>
</feature>
<dbReference type="CDD" id="cd03785">
    <property type="entry name" value="GT28_MurG"/>
    <property type="match status" value="1"/>
</dbReference>
<dbReference type="OrthoDB" id="9808936at2"/>
<keyword evidence="8 10" id="KW-0131">Cell cycle</keyword>
<name>A0A1X7NS27_9MICO</name>